<evidence type="ECO:0000256" key="7">
    <source>
        <dbReference type="ARBA" id="ARBA00023136"/>
    </source>
</evidence>
<sequence length="523" mass="57229">MAAWPNPAVPLLLVAALLAFEDWLTTPSCSGGPPAAHGSGDLRAMMVADLMLLGSDATYADRFFGDHVMYKFFANSIQTLKPDMIVVLGDISAKGSDLTERKWISVIEQFEEILGHHSSLPLLIALGDKDVGTCANLEGKFVHCRAKHLPGLDSCGCGAFETSNVSFVSLNAVALLCGNNDLRFGVERFMERESHHFQTLNEAEGYPLGCEKREGSTDISWRQNSMESGTGPVVLLHFPLHKFDAEVTGVPASSESIVSDRPSLFSSSKQRGLYDRLHTLPANSTQYILQALKPRIIFNAHTGSFSDFLHADGTREVTVPAMTWKGRGSASNPDAVLALLSGVGLSRADIAAVVAANPLLLRSSAKNIGPRLLDLRDRLGLSAPQIVRFLLIGSRALYSCDVGPRLEFLISFFGSIELLLVIMKKNSMILRSDLERVVKPNVALLSQCGLSVRDIALLCSSKPWMLTFNPERVKEFVLRAEELGVPRSSRMFCLCMMDKKHITIYKAFLTICHAMHSCFMAAQ</sequence>
<evidence type="ECO:0000256" key="3">
    <source>
        <dbReference type="ARBA" id="ARBA00022472"/>
    </source>
</evidence>
<dbReference type="STRING" id="888268.A0A1E5VNM5"/>
<dbReference type="InterPro" id="IPR029052">
    <property type="entry name" value="Metallo-depent_PP-like"/>
</dbReference>
<dbReference type="InterPro" id="IPR038538">
    <property type="entry name" value="MTERF_sf"/>
</dbReference>
<dbReference type="Gene3D" id="1.25.70.10">
    <property type="entry name" value="Transcription termination factor 3, mitochondrial"/>
    <property type="match status" value="2"/>
</dbReference>
<evidence type="ECO:0008006" key="12">
    <source>
        <dbReference type="Google" id="ProtNLM"/>
    </source>
</evidence>
<keyword evidence="3" id="KW-0804">Transcription</keyword>
<feature type="signal peptide" evidence="9">
    <location>
        <begin position="1"/>
        <end position="19"/>
    </location>
</feature>
<dbReference type="InterPro" id="IPR003690">
    <property type="entry name" value="MTERF"/>
</dbReference>
<evidence type="ECO:0000256" key="5">
    <source>
        <dbReference type="ARBA" id="ARBA00022801"/>
    </source>
</evidence>
<dbReference type="PANTHER" id="PTHR13315:SF0">
    <property type="entry name" value="METALLOPHOSPHOESTERASE 1"/>
    <property type="match status" value="1"/>
</dbReference>
<dbReference type="GO" id="GO:0006353">
    <property type="term" value="P:DNA-templated transcription termination"/>
    <property type="evidence" value="ECO:0007669"/>
    <property type="project" value="UniProtKB-KW"/>
</dbReference>
<evidence type="ECO:0000256" key="2">
    <source>
        <dbReference type="ARBA" id="ARBA00007692"/>
    </source>
</evidence>
<dbReference type="SMART" id="SM00733">
    <property type="entry name" value="Mterf"/>
    <property type="match status" value="3"/>
</dbReference>
<evidence type="ECO:0000256" key="4">
    <source>
        <dbReference type="ARBA" id="ARBA00022723"/>
    </source>
</evidence>
<dbReference type="EMBL" id="LWDX02034030">
    <property type="protein sequence ID" value="OEL26731.1"/>
    <property type="molecule type" value="Genomic_DNA"/>
</dbReference>
<dbReference type="GO" id="GO:0016787">
    <property type="term" value="F:hydrolase activity"/>
    <property type="evidence" value="ECO:0007669"/>
    <property type="project" value="UniProtKB-KW"/>
</dbReference>
<gene>
    <name evidence="10" type="ORF">BAE44_0012251</name>
</gene>
<organism evidence="10 11">
    <name type="scientific">Dichanthelium oligosanthes</name>
    <dbReference type="NCBI Taxonomy" id="888268"/>
    <lineage>
        <taxon>Eukaryota</taxon>
        <taxon>Viridiplantae</taxon>
        <taxon>Streptophyta</taxon>
        <taxon>Embryophyta</taxon>
        <taxon>Tracheophyta</taxon>
        <taxon>Spermatophyta</taxon>
        <taxon>Magnoliopsida</taxon>
        <taxon>Liliopsida</taxon>
        <taxon>Poales</taxon>
        <taxon>Poaceae</taxon>
        <taxon>PACMAD clade</taxon>
        <taxon>Panicoideae</taxon>
        <taxon>Panicodae</taxon>
        <taxon>Paniceae</taxon>
        <taxon>Dichantheliinae</taxon>
        <taxon>Dichanthelium</taxon>
    </lineage>
</organism>
<evidence type="ECO:0000313" key="11">
    <source>
        <dbReference type="Proteomes" id="UP000095767"/>
    </source>
</evidence>
<evidence type="ECO:0000256" key="6">
    <source>
        <dbReference type="ARBA" id="ARBA00022946"/>
    </source>
</evidence>
<keyword evidence="9" id="KW-0732">Signal</keyword>
<keyword evidence="3" id="KW-0805">Transcription regulation</keyword>
<keyword evidence="8" id="KW-0464">Manganese</keyword>
<dbReference type="AlphaFoldDB" id="A0A1E5VNM5"/>
<dbReference type="Proteomes" id="UP000095767">
    <property type="component" value="Unassembled WGS sequence"/>
</dbReference>
<keyword evidence="6" id="KW-0809">Transit peptide</keyword>
<comment type="cofactor">
    <cofactor evidence="1">
        <name>Mn(2+)</name>
        <dbReference type="ChEBI" id="CHEBI:29035"/>
    </cofactor>
</comment>
<dbReference type="GO" id="GO:0046872">
    <property type="term" value="F:metal ion binding"/>
    <property type="evidence" value="ECO:0007669"/>
    <property type="project" value="UniProtKB-KW"/>
</dbReference>
<dbReference type="GO" id="GO:0006506">
    <property type="term" value="P:GPI anchor biosynthetic process"/>
    <property type="evidence" value="ECO:0007669"/>
    <property type="project" value="InterPro"/>
</dbReference>
<comment type="similarity">
    <text evidence="2">Belongs to the mTERF family.</text>
</comment>
<name>A0A1E5VNM5_9POAL</name>
<evidence type="ECO:0000313" key="10">
    <source>
        <dbReference type="EMBL" id="OEL26731.1"/>
    </source>
</evidence>
<dbReference type="InterPro" id="IPR033308">
    <property type="entry name" value="PGAP5/Cdc1/Ted1"/>
</dbReference>
<feature type="non-terminal residue" evidence="10">
    <location>
        <position position="523"/>
    </location>
</feature>
<comment type="caution">
    <text evidence="10">The sequence shown here is derived from an EMBL/GenBank/DDBJ whole genome shotgun (WGS) entry which is preliminary data.</text>
</comment>
<dbReference type="GO" id="GO:0016020">
    <property type="term" value="C:membrane"/>
    <property type="evidence" value="ECO:0007669"/>
    <property type="project" value="GOC"/>
</dbReference>
<dbReference type="PANTHER" id="PTHR13315">
    <property type="entry name" value="METALLO PHOSPHOESTERASE RELATED"/>
    <property type="match status" value="1"/>
</dbReference>
<feature type="chain" id="PRO_5009188303" description="Calcineurin-like phosphoesterase domain-containing protein" evidence="9">
    <location>
        <begin position="20"/>
        <end position="523"/>
    </location>
</feature>
<dbReference type="FunFam" id="3.60.21.10:FF:000135">
    <property type="entry name" value="Os06g0222800 protein"/>
    <property type="match status" value="1"/>
</dbReference>
<keyword evidence="11" id="KW-1185">Reference proteome</keyword>
<dbReference type="OrthoDB" id="9984693at2759"/>
<accession>A0A1E5VNM5</accession>
<reference evidence="10 11" key="1">
    <citation type="submission" date="2016-09" db="EMBL/GenBank/DDBJ databases">
        <title>The draft genome of Dichanthelium oligosanthes: A C3 panicoid grass species.</title>
        <authorList>
            <person name="Studer A.J."/>
            <person name="Schnable J.C."/>
            <person name="Brutnell T.P."/>
        </authorList>
    </citation>
    <scope>NUCLEOTIDE SEQUENCE [LARGE SCALE GENOMIC DNA]</scope>
    <source>
        <strain evidence="11">cv. Kellogg 1175</strain>
        <tissue evidence="10">Leaf</tissue>
    </source>
</reference>
<dbReference type="SUPFAM" id="SSF56300">
    <property type="entry name" value="Metallo-dependent phosphatases"/>
    <property type="match status" value="1"/>
</dbReference>
<evidence type="ECO:0000256" key="1">
    <source>
        <dbReference type="ARBA" id="ARBA00001936"/>
    </source>
</evidence>
<proteinExistence type="inferred from homology"/>
<dbReference type="GO" id="GO:0003676">
    <property type="term" value="F:nucleic acid binding"/>
    <property type="evidence" value="ECO:0007669"/>
    <property type="project" value="InterPro"/>
</dbReference>
<keyword evidence="5" id="KW-0378">Hydrolase</keyword>
<evidence type="ECO:0000256" key="8">
    <source>
        <dbReference type="ARBA" id="ARBA00023211"/>
    </source>
</evidence>
<evidence type="ECO:0000256" key="9">
    <source>
        <dbReference type="SAM" id="SignalP"/>
    </source>
</evidence>
<keyword evidence="3" id="KW-0806">Transcription termination</keyword>
<protein>
    <recommendedName>
        <fullName evidence="12">Calcineurin-like phosphoesterase domain-containing protein</fullName>
    </recommendedName>
</protein>
<keyword evidence="7" id="KW-0472">Membrane</keyword>
<keyword evidence="4" id="KW-0479">Metal-binding</keyword>